<evidence type="ECO:0000313" key="2">
    <source>
        <dbReference type="Proteomes" id="UP000468591"/>
    </source>
</evidence>
<protein>
    <submittedName>
        <fullName evidence="1">Uncharacterized protein</fullName>
    </submittedName>
</protein>
<comment type="caution">
    <text evidence="1">The sequence shown here is derived from an EMBL/GenBank/DDBJ whole genome shotgun (WGS) entry which is preliminary data.</text>
</comment>
<reference evidence="1 2" key="1">
    <citation type="submission" date="2020-01" db="EMBL/GenBank/DDBJ databases">
        <title>Sulfitobacter sediminilitoris sp. nov., isolated from a tidal flat.</title>
        <authorList>
            <person name="Park S."/>
            <person name="Yoon J.-H."/>
        </authorList>
    </citation>
    <scope>NUCLEOTIDE SEQUENCE [LARGE SCALE GENOMIC DNA]</scope>
    <source>
        <strain evidence="1 2">JBTF-M27</strain>
    </source>
</reference>
<sequence>MSYSRAILGDNQFLGVNHSDQLKAAKSFERFRNPDSVLEIIAVAYGAGVRDFMFTTHDRYDLVFEEIRRSNLFPGMQYTPCIPYAHKYWSRLSTQSMPRMLTSTAMQINPFRAISGGIALLAGRPAGLVRVLVEIEALMCKGLPVRGVFLQNAAFDMLMAVEAYRELEAFADIVTRRFAALPGFITMNHPRAVSVLCDKIGLELPWICANFNVAGFRTNPSKAEVEASFATRRSHNIAMSVFASGNSNGQSSLNYVISKVGDVGGVDAILFGSSSARHIKSNTRAILSGAE</sequence>
<dbReference type="RefSeq" id="WP_164356466.1">
    <property type="nucleotide sequence ID" value="NZ_JAABNT010000042.1"/>
</dbReference>
<dbReference type="AlphaFoldDB" id="A0A6P0CG31"/>
<organism evidence="1 2">
    <name type="scientific">Sulfitobacter sediminilitoris</name>
    <dbReference type="NCBI Taxonomy" id="2698830"/>
    <lineage>
        <taxon>Bacteria</taxon>
        <taxon>Pseudomonadati</taxon>
        <taxon>Pseudomonadota</taxon>
        <taxon>Alphaproteobacteria</taxon>
        <taxon>Rhodobacterales</taxon>
        <taxon>Roseobacteraceae</taxon>
        <taxon>Sulfitobacter</taxon>
    </lineage>
</organism>
<dbReference type="Proteomes" id="UP000468591">
    <property type="component" value="Unassembled WGS sequence"/>
</dbReference>
<accession>A0A6P0CG31</accession>
<gene>
    <name evidence="1" type="ORF">GV827_22505</name>
</gene>
<keyword evidence="2" id="KW-1185">Reference proteome</keyword>
<evidence type="ECO:0000313" key="1">
    <source>
        <dbReference type="EMBL" id="NEK25141.1"/>
    </source>
</evidence>
<dbReference type="EMBL" id="JAABNT010000042">
    <property type="protein sequence ID" value="NEK25141.1"/>
    <property type="molecule type" value="Genomic_DNA"/>
</dbReference>
<proteinExistence type="predicted"/>
<name>A0A6P0CG31_9RHOB</name>